<feature type="region of interest" description="Disordered" evidence="1">
    <location>
        <begin position="57"/>
        <end position="144"/>
    </location>
</feature>
<dbReference type="AlphaFoldDB" id="A0A087U562"/>
<dbReference type="OrthoDB" id="2157641at2759"/>
<organism evidence="2 3">
    <name type="scientific">Stegodyphus mimosarum</name>
    <name type="common">African social velvet spider</name>
    <dbReference type="NCBI Taxonomy" id="407821"/>
    <lineage>
        <taxon>Eukaryota</taxon>
        <taxon>Metazoa</taxon>
        <taxon>Ecdysozoa</taxon>
        <taxon>Arthropoda</taxon>
        <taxon>Chelicerata</taxon>
        <taxon>Arachnida</taxon>
        <taxon>Araneae</taxon>
        <taxon>Araneomorphae</taxon>
        <taxon>Entelegynae</taxon>
        <taxon>Eresoidea</taxon>
        <taxon>Eresidae</taxon>
        <taxon>Stegodyphus</taxon>
    </lineage>
</organism>
<name>A0A087U562_STEMI</name>
<feature type="non-terminal residue" evidence="2">
    <location>
        <position position="171"/>
    </location>
</feature>
<evidence type="ECO:0000256" key="1">
    <source>
        <dbReference type="SAM" id="MobiDB-lite"/>
    </source>
</evidence>
<keyword evidence="3" id="KW-1185">Reference proteome</keyword>
<dbReference type="EMBL" id="KK118226">
    <property type="protein sequence ID" value="KFM72501.1"/>
    <property type="molecule type" value="Genomic_DNA"/>
</dbReference>
<evidence type="ECO:0000313" key="2">
    <source>
        <dbReference type="EMBL" id="KFM72501.1"/>
    </source>
</evidence>
<accession>A0A087U562</accession>
<feature type="compositionally biased region" description="Acidic residues" evidence="1">
    <location>
        <begin position="105"/>
        <end position="120"/>
    </location>
</feature>
<sequence length="171" mass="19122">MMDLGKKDNMTDIFQDITNKSKILNKTIKQVPPNIELNFEPCVPDAYRPQITLQTLAADKSPTSRSSSLSVPKPIEDKVDLSAESPTSQCSEDTFADVSYHELTESYDEESAATESEEIETPPQRSESPPTDDESDIESLHSFRYSPKAVDMPSAIRLAKRLYTLDGFKKT</sequence>
<gene>
    <name evidence="2" type="ORF">X975_21276</name>
</gene>
<feature type="compositionally biased region" description="Low complexity" evidence="1">
    <location>
        <begin position="61"/>
        <end position="70"/>
    </location>
</feature>
<evidence type="ECO:0000313" key="3">
    <source>
        <dbReference type="Proteomes" id="UP000054359"/>
    </source>
</evidence>
<protein>
    <submittedName>
        <fullName evidence="2">Uncharacterized protein</fullName>
    </submittedName>
</protein>
<dbReference type="STRING" id="407821.A0A087U562"/>
<reference evidence="2 3" key="1">
    <citation type="submission" date="2013-11" db="EMBL/GenBank/DDBJ databases">
        <title>Genome sequencing of Stegodyphus mimosarum.</title>
        <authorList>
            <person name="Bechsgaard J."/>
        </authorList>
    </citation>
    <scope>NUCLEOTIDE SEQUENCE [LARGE SCALE GENOMIC DNA]</scope>
</reference>
<proteinExistence type="predicted"/>
<dbReference type="Proteomes" id="UP000054359">
    <property type="component" value="Unassembled WGS sequence"/>
</dbReference>